<dbReference type="GO" id="GO:0006351">
    <property type="term" value="P:DNA-templated transcription"/>
    <property type="evidence" value="ECO:0007669"/>
    <property type="project" value="InterPro"/>
</dbReference>
<dbReference type="InterPro" id="IPR007219">
    <property type="entry name" value="XnlR_reg_dom"/>
</dbReference>
<keyword evidence="5" id="KW-0804">Transcription</keyword>
<comment type="subcellular location">
    <subcellularLocation>
        <location evidence="1">Nucleus</location>
    </subcellularLocation>
</comment>
<dbReference type="PANTHER" id="PTHR47540">
    <property type="entry name" value="THIAMINE REPRESSIBLE GENES REGULATORY PROTEIN THI5"/>
    <property type="match status" value="1"/>
</dbReference>
<accession>A0A5N6TLH7</accession>
<feature type="region of interest" description="Disordered" evidence="7">
    <location>
        <begin position="36"/>
        <end position="97"/>
    </location>
</feature>
<evidence type="ECO:0000313" key="9">
    <source>
        <dbReference type="EMBL" id="KAE8147185.1"/>
    </source>
</evidence>
<feature type="region of interest" description="Disordered" evidence="7">
    <location>
        <begin position="635"/>
        <end position="698"/>
    </location>
</feature>
<dbReference type="EMBL" id="ML742221">
    <property type="protein sequence ID" value="KAE8147185.1"/>
    <property type="molecule type" value="Genomic_DNA"/>
</dbReference>
<evidence type="ECO:0000313" key="10">
    <source>
        <dbReference type="Proteomes" id="UP000325780"/>
    </source>
</evidence>
<feature type="compositionally biased region" description="Polar residues" evidence="7">
    <location>
        <begin position="657"/>
        <end position="698"/>
    </location>
</feature>
<sequence>MLMVEECVYAQPRRRKRSSPQSDRIAHLEKRLKAVEESCRQHSPGTTVPSIEHPSDATVDTSDSTKENSDASVSVAHTGEQSANVRTHPRLESQGEARFSHSAAHMDFIRRLKNELGDWPGADAENRVRGRDIPAPKFFPVGNNSPQRHSLSLPSQEQARYLVEAAFNAHFLHNFIHRPSFESTFALLFTLDISDYGEDEYKHLGLLFALMAVGSIFIEREPNTREYVDPKGDEYFETCHTLVDLLGCDDLVTLQAILYMNIYLLYTARVSSTFSALSYTFSLALRMRLHLPSHTDNKVVQETKKRLFWTTRHILACISITGGLPMPIGADDLDLEYPSEENDGTGVTTDGLHNFNGWNPVTASVACFRLHHILGHIVKRLYPSKGLKEAQGEGSLRHLVSSETMAELEDELQSWLASLPPNYHLGSHMQAPNIERTKFELCMSYAHAQIYLYRPFLHYLTTSTSAQAGAQDHFPTYASKCVDASCTIIRLAQDMYHRGLFPGVQWDIANVILAASLTMLYMALAKKGPSIQQMALTELNAAREIMILLEPYSKLAKRISTAVKLLTSTILPHPGDYHPTTHTDTIETRTRYQVNNPQMAALAHSTTSSYPDSCPELFFTPQGQSPSFIPVTMHKEGSGVHPRPGNRPGPDIHTKNTSDTAAFTKASRPSDTLLPTPSTQGLFSMPLTSDNTSGSPVDSTFPHDIGINGGYYGYPIDATGPIDFSDMIEDLFTSGGVL</sequence>
<dbReference type="GO" id="GO:0005634">
    <property type="term" value="C:nucleus"/>
    <property type="evidence" value="ECO:0007669"/>
    <property type="project" value="UniProtKB-SubCell"/>
</dbReference>
<evidence type="ECO:0000256" key="3">
    <source>
        <dbReference type="ARBA" id="ARBA00023015"/>
    </source>
</evidence>
<evidence type="ECO:0000259" key="8">
    <source>
        <dbReference type="Pfam" id="PF04082"/>
    </source>
</evidence>
<reference evidence="9 10" key="1">
    <citation type="submission" date="2019-04" db="EMBL/GenBank/DDBJ databases">
        <title>Friends and foes A comparative genomics study of 23 Aspergillus species from section Flavi.</title>
        <authorList>
            <consortium name="DOE Joint Genome Institute"/>
            <person name="Kjaerbolling I."/>
            <person name="Vesth T."/>
            <person name="Frisvad J.C."/>
            <person name="Nybo J.L."/>
            <person name="Theobald S."/>
            <person name="Kildgaard S."/>
            <person name="Isbrandt T."/>
            <person name="Kuo A."/>
            <person name="Sato A."/>
            <person name="Lyhne E.K."/>
            <person name="Kogle M.E."/>
            <person name="Wiebenga A."/>
            <person name="Kun R.S."/>
            <person name="Lubbers R.J."/>
            <person name="Makela M.R."/>
            <person name="Barry K."/>
            <person name="Chovatia M."/>
            <person name="Clum A."/>
            <person name="Daum C."/>
            <person name="Haridas S."/>
            <person name="He G."/>
            <person name="LaButti K."/>
            <person name="Lipzen A."/>
            <person name="Mondo S."/>
            <person name="Riley R."/>
            <person name="Salamov A."/>
            <person name="Simmons B.A."/>
            <person name="Magnuson J.K."/>
            <person name="Henrissat B."/>
            <person name="Mortensen U.H."/>
            <person name="Larsen T.O."/>
            <person name="Devries R.P."/>
            <person name="Grigoriev I.V."/>
            <person name="Machida M."/>
            <person name="Baker S.E."/>
            <person name="Andersen M.R."/>
        </authorList>
    </citation>
    <scope>NUCLEOTIDE SEQUENCE [LARGE SCALE GENOMIC DNA]</scope>
    <source>
        <strain evidence="9 10">IBT 18842</strain>
    </source>
</reference>
<dbReference type="GO" id="GO:0008270">
    <property type="term" value="F:zinc ion binding"/>
    <property type="evidence" value="ECO:0007669"/>
    <property type="project" value="InterPro"/>
</dbReference>
<dbReference type="InterPro" id="IPR051711">
    <property type="entry name" value="Stress_Response_Reg"/>
</dbReference>
<dbReference type="AlphaFoldDB" id="A0A5N6TLH7"/>
<keyword evidence="6" id="KW-0539">Nucleus</keyword>
<name>A0A5N6TLH7_ASPAV</name>
<dbReference type="CDD" id="cd12148">
    <property type="entry name" value="fungal_TF_MHR"/>
    <property type="match status" value="1"/>
</dbReference>
<evidence type="ECO:0000256" key="2">
    <source>
        <dbReference type="ARBA" id="ARBA00022833"/>
    </source>
</evidence>
<dbReference type="Pfam" id="PF04082">
    <property type="entry name" value="Fungal_trans"/>
    <property type="match status" value="1"/>
</dbReference>
<evidence type="ECO:0000256" key="1">
    <source>
        <dbReference type="ARBA" id="ARBA00004123"/>
    </source>
</evidence>
<evidence type="ECO:0000256" key="7">
    <source>
        <dbReference type="SAM" id="MobiDB-lite"/>
    </source>
</evidence>
<keyword evidence="2" id="KW-0862">Zinc</keyword>
<proteinExistence type="predicted"/>
<keyword evidence="3" id="KW-0805">Transcription regulation</keyword>
<evidence type="ECO:0000256" key="5">
    <source>
        <dbReference type="ARBA" id="ARBA00023163"/>
    </source>
</evidence>
<organism evidence="9 10">
    <name type="scientific">Aspergillus avenaceus</name>
    <dbReference type="NCBI Taxonomy" id="36643"/>
    <lineage>
        <taxon>Eukaryota</taxon>
        <taxon>Fungi</taxon>
        <taxon>Dikarya</taxon>
        <taxon>Ascomycota</taxon>
        <taxon>Pezizomycotina</taxon>
        <taxon>Eurotiomycetes</taxon>
        <taxon>Eurotiomycetidae</taxon>
        <taxon>Eurotiales</taxon>
        <taxon>Aspergillaceae</taxon>
        <taxon>Aspergillus</taxon>
        <taxon>Aspergillus subgen. Circumdati</taxon>
    </lineage>
</organism>
<keyword evidence="10" id="KW-1185">Reference proteome</keyword>
<gene>
    <name evidence="9" type="ORF">BDV25DRAFT_37470</name>
</gene>
<evidence type="ECO:0000256" key="4">
    <source>
        <dbReference type="ARBA" id="ARBA00023125"/>
    </source>
</evidence>
<dbReference type="GO" id="GO:0043565">
    <property type="term" value="F:sequence-specific DNA binding"/>
    <property type="evidence" value="ECO:0007669"/>
    <property type="project" value="TreeGrafter"/>
</dbReference>
<dbReference type="Proteomes" id="UP000325780">
    <property type="component" value="Unassembled WGS sequence"/>
</dbReference>
<evidence type="ECO:0000256" key="6">
    <source>
        <dbReference type="ARBA" id="ARBA00023242"/>
    </source>
</evidence>
<dbReference type="GO" id="GO:0045944">
    <property type="term" value="P:positive regulation of transcription by RNA polymerase II"/>
    <property type="evidence" value="ECO:0007669"/>
    <property type="project" value="TreeGrafter"/>
</dbReference>
<dbReference type="PANTHER" id="PTHR47540:SF1">
    <property type="entry name" value="ACTIVATOR OF STRESS GENES 1-RELATED"/>
    <property type="match status" value="1"/>
</dbReference>
<feature type="domain" description="Xylanolytic transcriptional activator regulatory" evidence="8">
    <location>
        <begin position="169"/>
        <end position="416"/>
    </location>
</feature>
<protein>
    <submittedName>
        <fullName evidence="9">Fungal-specific transcription factor domain-containing protein</fullName>
    </submittedName>
</protein>
<dbReference type="OrthoDB" id="6486656at2759"/>
<keyword evidence="4" id="KW-0238">DNA-binding</keyword>